<reference evidence="1" key="1">
    <citation type="submission" date="2021-11" db="EMBL/GenBank/DDBJ databases">
        <title>Fusarium solani-melongenae Genome sequencing and assembly.</title>
        <authorList>
            <person name="Xie S."/>
            <person name="Huang L."/>
            <person name="Zhang X."/>
        </authorList>
    </citation>
    <scope>NUCLEOTIDE SEQUENCE</scope>
    <source>
        <strain evidence="1">CRI 24-3</strain>
    </source>
</reference>
<evidence type="ECO:0000313" key="2">
    <source>
        <dbReference type="Proteomes" id="UP000830768"/>
    </source>
</evidence>
<organism evidence="1 2">
    <name type="scientific">Fusarium solani subsp. cucurbitae</name>
    <name type="common">Neocosmosporum cucurbitae</name>
    <dbReference type="NCBI Taxonomy" id="2747967"/>
    <lineage>
        <taxon>Eukaryota</taxon>
        <taxon>Fungi</taxon>
        <taxon>Dikarya</taxon>
        <taxon>Ascomycota</taxon>
        <taxon>Pezizomycotina</taxon>
        <taxon>Sordariomycetes</taxon>
        <taxon>Hypocreomycetidae</taxon>
        <taxon>Hypocreales</taxon>
        <taxon>Nectriaceae</taxon>
        <taxon>Fusarium</taxon>
        <taxon>Fusarium solani species complex</taxon>
    </lineage>
</organism>
<name>A0ACD3YXK5_FUSSC</name>
<evidence type="ECO:0000313" key="1">
    <source>
        <dbReference type="EMBL" id="UPK93610.1"/>
    </source>
</evidence>
<gene>
    <name evidence="1" type="ORF">LCI18_004545</name>
</gene>
<proteinExistence type="predicted"/>
<protein>
    <submittedName>
        <fullName evidence="1">Uncharacterized protein</fullName>
    </submittedName>
</protein>
<dbReference type="Proteomes" id="UP000830768">
    <property type="component" value="Chromosome 4"/>
</dbReference>
<sequence length="283" mass="32180">MAVAHHDARHANSKPKIVIIQNQPLSTLLPYGSLILGVSLIFVVLLSNLLERWVLRKVYPDVYNGLERGKDERRRRSFVYFHIGVMVMLSLLATGAYPVLYFLTGTSDFSTLLIGTITLGDVLFILSEIYSSYYFFELCFRTKFSSPISIAHHLGLLAVIQTALALFADIGSNPEATLEFYMCMVWGAFDVVTEIPIYASMIIWRLRRDDSQLLVHIAYGCSCWATTAAAVETAITIYLLHISWDRWGAIWRIVTPLIFALWIVTQLYGAFRFFKMAQSQRSK</sequence>
<accession>A0ACD3YXK5</accession>
<keyword evidence="2" id="KW-1185">Reference proteome</keyword>
<dbReference type="EMBL" id="CP090033">
    <property type="protein sequence ID" value="UPK93610.1"/>
    <property type="molecule type" value="Genomic_DNA"/>
</dbReference>